<dbReference type="RefSeq" id="XP_022468784.1">
    <property type="nucleotide sequence ID" value="XM_022624707.1"/>
</dbReference>
<keyword evidence="2" id="KW-0732">Signal</keyword>
<feature type="region of interest" description="Disordered" evidence="1">
    <location>
        <begin position="46"/>
        <end position="95"/>
    </location>
</feature>
<feature type="signal peptide" evidence="2">
    <location>
        <begin position="1"/>
        <end position="19"/>
    </location>
</feature>
<proteinExistence type="predicted"/>
<protein>
    <submittedName>
        <fullName evidence="3">Uncharacterized protein</fullName>
    </submittedName>
</protein>
<dbReference type="EMBL" id="MJBS01000177">
    <property type="protein sequence ID" value="OHE91612.1"/>
    <property type="molecule type" value="Genomic_DNA"/>
</dbReference>
<feature type="compositionally biased region" description="Basic and acidic residues" evidence="1">
    <location>
        <begin position="72"/>
        <end position="82"/>
    </location>
</feature>
<feature type="compositionally biased region" description="Polar residues" evidence="1">
    <location>
        <begin position="85"/>
        <end position="95"/>
    </location>
</feature>
<comment type="caution">
    <text evidence="3">The sequence shown here is derived from an EMBL/GenBank/DDBJ whole genome shotgun (WGS) entry which is preliminary data.</text>
</comment>
<organism evidence="3 4">
    <name type="scientific">Colletotrichum orchidophilum</name>
    <dbReference type="NCBI Taxonomy" id="1209926"/>
    <lineage>
        <taxon>Eukaryota</taxon>
        <taxon>Fungi</taxon>
        <taxon>Dikarya</taxon>
        <taxon>Ascomycota</taxon>
        <taxon>Pezizomycotina</taxon>
        <taxon>Sordariomycetes</taxon>
        <taxon>Hypocreomycetidae</taxon>
        <taxon>Glomerellales</taxon>
        <taxon>Glomerellaceae</taxon>
        <taxon>Colletotrichum</taxon>
    </lineage>
</organism>
<reference evidence="3 4" key="1">
    <citation type="submission" date="2016-09" db="EMBL/GenBank/DDBJ databases">
        <authorList>
            <person name="Capua I."/>
            <person name="De Benedictis P."/>
            <person name="Joannis T."/>
            <person name="Lombin L.H."/>
            <person name="Cattoli G."/>
        </authorList>
    </citation>
    <scope>NUCLEOTIDE SEQUENCE [LARGE SCALE GENOMIC DNA]</scope>
    <source>
        <strain evidence="3 4">IMI 309357</strain>
    </source>
</reference>
<gene>
    <name evidence="3" type="ORF">CORC01_13089</name>
</gene>
<accession>A0A1G4ARG5</accession>
<feature type="chain" id="PRO_5009602036" evidence="2">
    <location>
        <begin position="20"/>
        <end position="95"/>
    </location>
</feature>
<evidence type="ECO:0000256" key="1">
    <source>
        <dbReference type="SAM" id="MobiDB-lite"/>
    </source>
</evidence>
<dbReference type="GeneID" id="34566217"/>
<evidence type="ECO:0000256" key="2">
    <source>
        <dbReference type="SAM" id="SignalP"/>
    </source>
</evidence>
<dbReference type="Proteomes" id="UP000176998">
    <property type="component" value="Unassembled WGS sequence"/>
</dbReference>
<dbReference type="AlphaFoldDB" id="A0A1G4ARG5"/>
<name>A0A1G4ARG5_9PEZI</name>
<keyword evidence="4" id="KW-1185">Reference proteome</keyword>
<evidence type="ECO:0000313" key="3">
    <source>
        <dbReference type="EMBL" id="OHE91612.1"/>
    </source>
</evidence>
<sequence>MLFSTLSALQVASLPTVWGHTTESANRPILQLQPGPLRLTRRAIHHLHKLPPQTPNREERLPRGQGANPPRPELDRVFEEMKFQQPVTHSQLPSP</sequence>
<evidence type="ECO:0000313" key="4">
    <source>
        <dbReference type="Proteomes" id="UP000176998"/>
    </source>
</evidence>